<evidence type="ECO:0000256" key="3">
    <source>
        <dbReference type="SAM" id="MobiDB-lite"/>
    </source>
</evidence>
<dbReference type="OrthoDB" id="2271613at2759"/>
<dbReference type="AlphaFoldDB" id="A0A8H7BZ96"/>
<dbReference type="GO" id="GO:0000045">
    <property type="term" value="P:autophagosome assembly"/>
    <property type="evidence" value="ECO:0007669"/>
    <property type="project" value="InterPro"/>
</dbReference>
<dbReference type="GO" id="GO:0034274">
    <property type="term" value="C:Atg12-Atg5-Atg16 complex"/>
    <property type="evidence" value="ECO:0007669"/>
    <property type="project" value="TreeGrafter"/>
</dbReference>
<feature type="region of interest" description="Disordered" evidence="3">
    <location>
        <begin position="225"/>
        <end position="262"/>
    </location>
</feature>
<dbReference type="InterPro" id="IPR013923">
    <property type="entry name" value="Autophagy-rel_prot_16_dom"/>
</dbReference>
<feature type="non-terminal residue" evidence="5">
    <location>
        <position position="262"/>
    </location>
</feature>
<sequence length="262" mass="30490">MTAEVEKTTFRDILLERLSSRSQRESVFHETITANQRLLHQVVELQKRNDHLENLLRAQQSTAGDDKAHGHGSPQNHRIAELDNRIRELIEERADMYKTQSENAQRLVNMNEQLRLKEETDKQQKADIQRLEENINKLSSKCDLQVQQLREKDVTIQILQDELAALQLEIVTTEERSKKLEGENAQLLQRWLDKMNQEAEKMNEATQFYESFLEQARNVGQTIRKSGGRWIMRPTSEEKDTSPVRKEPPSSIALPASPPRKM</sequence>
<organism evidence="5 6">
    <name type="scientific">Apophysomyces ossiformis</name>
    <dbReference type="NCBI Taxonomy" id="679940"/>
    <lineage>
        <taxon>Eukaryota</taxon>
        <taxon>Fungi</taxon>
        <taxon>Fungi incertae sedis</taxon>
        <taxon>Mucoromycota</taxon>
        <taxon>Mucoromycotina</taxon>
        <taxon>Mucoromycetes</taxon>
        <taxon>Mucorales</taxon>
        <taxon>Mucorineae</taxon>
        <taxon>Mucoraceae</taxon>
        <taxon>Apophysomyces</taxon>
    </lineage>
</organism>
<reference evidence="5" key="1">
    <citation type="submission" date="2020-01" db="EMBL/GenBank/DDBJ databases">
        <title>Genome Sequencing of Three Apophysomyces-Like Fungal Strains Confirms a Novel Fungal Genus in the Mucoromycota with divergent Burkholderia-like Endosymbiotic Bacteria.</title>
        <authorList>
            <person name="Stajich J.E."/>
            <person name="Macias A.M."/>
            <person name="Carter-House D."/>
            <person name="Lovett B."/>
            <person name="Kasson L.R."/>
            <person name="Berry K."/>
            <person name="Grigoriev I."/>
            <person name="Chang Y."/>
            <person name="Spatafora J."/>
            <person name="Kasson M.T."/>
        </authorList>
    </citation>
    <scope>NUCLEOTIDE SEQUENCE</scope>
    <source>
        <strain evidence="5">NRRL A-21654</strain>
    </source>
</reference>
<evidence type="ECO:0000256" key="1">
    <source>
        <dbReference type="ARBA" id="ARBA00005331"/>
    </source>
</evidence>
<dbReference type="GO" id="GO:0043495">
    <property type="term" value="F:protein-membrane adaptor activity"/>
    <property type="evidence" value="ECO:0007669"/>
    <property type="project" value="TreeGrafter"/>
</dbReference>
<dbReference type="Gene3D" id="1.20.5.170">
    <property type="match status" value="1"/>
</dbReference>
<dbReference type="EMBL" id="JABAYA010000004">
    <property type="protein sequence ID" value="KAF7732172.1"/>
    <property type="molecule type" value="Genomic_DNA"/>
</dbReference>
<feature type="domain" description="Autophagy-related protein 16" evidence="4">
    <location>
        <begin position="15"/>
        <end position="203"/>
    </location>
</feature>
<dbReference type="PANTHER" id="PTHR19878:SF8">
    <property type="entry name" value="AUTOPHAGY-RELATED 16, ISOFORM F"/>
    <property type="match status" value="1"/>
</dbReference>
<feature type="compositionally biased region" description="Basic and acidic residues" evidence="3">
    <location>
        <begin position="235"/>
        <end position="248"/>
    </location>
</feature>
<evidence type="ECO:0000313" key="5">
    <source>
        <dbReference type="EMBL" id="KAF7732172.1"/>
    </source>
</evidence>
<dbReference type="GO" id="GO:0034045">
    <property type="term" value="C:phagophore assembly site membrane"/>
    <property type="evidence" value="ECO:0007669"/>
    <property type="project" value="TreeGrafter"/>
</dbReference>
<feature type="coiled-coil region" evidence="2">
    <location>
        <begin position="35"/>
        <end position="205"/>
    </location>
</feature>
<gene>
    <name evidence="5" type="ORF">EC973_006427</name>
</gene>
<name>A0A8H7BZ96_9FUNG</name>
<evidence type="ECO:0000259" key="4">
    <source>
        <dbReference type="Pfam" id="PF08614"/>
    </source>
</evidence>
<protein>
    <recommendedName>
        <fullName evidence="4">Autophagy-related protein 16 domain-containing protein</fullName>
    </recommendedName>
</protein>
<evidence type="ECO:0000313" key="6">
    <source>
        <dbReference type="Proteomes" id="UP000605846"/>
    </source>
</evidence>
<dbReference type="PANTHER" id="PTHR19878">
    <property type="entry name" value="AUTOPHAGY PROTEIN 16-LIKE"/>
    <property type="match status" value="1"/>
</dbReference>
<dbReference type="Pfam" id="PF08614">
    <property type="entry name" value="ATG16"/>
    <property type="match status" value="1"/>
</dbReference>
<keyword evidence="6" id="KW-1185">Reference proteome</keyword>
<dbReference type="InterPro" id="IPR045160">
    <property type="entry name" value="ATG16"/>
</dbReference>
<comment type="caution">
    <text evidence="5">The sequence shown here is derived from an EMBL/GenBank/DDBJ whole genome shotgun (WGS) entry which is preliminary data.</text>
</comment>
<proteinExistence type="inferred from homology"/>
<accession>A0A8H7BZ96</accession>
<dbReference type="Proteomes" id="UP000605846">
    <property type="component" value="Unassembled WGS sequence"/>
</dbReference>
<comment type="similarity">
    <text evidence="1">Belongs to the ATG16 family.</text>
</comment>
<dbReference type="CDD" id="cd22887">
    <property type="entry name" value="Atg16_CCD"/>
    <property type="match status" value="1"/>
</dbReference>
<dbReference type="GO" id="GO:0000421">
    <property type="term" value="C:autophagosome membrane"/>
    <property type="evidence" value="ECO:0007669"/>
    <property type="project" value="TreeGrafter"/>
</dbReference>
<evidence type="ECO:0000256" key="2">
    <source>
        <dbReference type="SAM" id="Coils"/>
    </source>
</evidence>
<keyword evidence="2" id="KW-0175">Coiled coil</keyword>